<proteinExistence type="inferred from homology"/>
<evidence type="ECO:0000259" key="8">
    <source>
        <dbReference type="PROSITE" id="PS50989"/>
    </source>
</evidence>
<organism evidence="9 10">
    <name type="scientific">Paramarasmius palmivorus</name>
    <dbReference type="NCBI Taxonomy" id="297713"/>
    <lineage>
        <taxon>Eukaryota</taxon>
        <taxon>Fungi</taxon>
        <taxon>Dikarya</taxon>
        <taxon>Basidiomycota</taxon>
        <taxon>Agaricomycotina</taxon>
        <taxon>Agaricomycetes</taxon>
        <taxon>Agaricomycetidae</taxon>
        <taxon>Agaricales</taxon>
        <taxon>Marasmiineae</taxon>
        <taxon>Marasmiaceae</taxon>
        <taxon>Paramarasmius</taxon>
    </lineage>
</organism>
<feature type="domain" description="CoA carboxyltransferase C-terminal" evidence="8">
    <location>
        <begin position="140"/>
        <end position="373"/>
    </location>
</feature>
<dbReference type="PANTHER" id="PTHR22855:SF13">
    <property type="entry name" value="METHYLCROTONOYL-COA CARBOXYLASE BETA CHAIN, MITOCHONDRIAL"/>
    <property type="match status" value="1"/>
</dbReference>
<dbReference type="EMBL" id="JAYKXP010000003">
    <property type="protein sequence ID" value="KAK7060375.1"/>
    <property type="molecule type" value="Genomic_DNA"/>
</dbReference>
<dbReference type="Pfam" id="PF01039">
    <property type="entry name" value="Carboxyl_trans"/>
    <property type="match status" value="1"/>
</dbReference>
<dbReference type="PANTHER" id="PTHR22855">
    <property type="entry name" value="ACETYL, PROPIONYL, PYRUVATE, AND GLUTACONYL CARBOXYLASE-RELATED"/>
    <property type="match status" value="1"/>
</dbReference>
<evidence type="ECO:0000256" key="2">
    <source>
        <dbReference type="ARBA" id="ARBA00025711"/>
    </source>
</evidence>
<comment type="pathway">
    <text evidence="2">Amino-acid degradation; L-leucine degradation; (S)-3-hydroxy-3-methylglutaryl-CoA from 3-isovaleryl-CoA: step 2/3.</text>
</comment>
<evidence type="ECO:0000259" key="7">
    <source>
        <dbReference type="PROSITE" id="PS50980"/>
    </source>
</evidence>
<dbReference type="InterPro" id="IPR029045">
    <property type="entry name" value="ClpP/crotonase-like_dom_sf"/>
</dbReference>
<dbReference type="SUPFAM" id="SSF52096">
    <property type="entry name" value="ClpP/crotonase"/>
    <property type="match status" value="2"/>
</dbReference>
<comment type="similarity">
    <text evidence="1">Belongs to the AccD/PCCB family.</text>
</comment>
<dbReference type="GO" id="GO:0005739">
    <property type="term" value="C:mitochondrion"/>
    <property type="evidence" value="ECO:0007669"/>
    <property type="project" value="TreeGrafter"/>
</dbReference>
<dbReference type="InterPro" id="IPR011763">
    <property type="entry name" value="COA_CT_C"/>
</dbReference>
<dbReference type="InterPro" id="IPR034733">
    <property type="entry name" value="AcCoA_carboxyl_beta"/>
</dbReference>
<protein>
    <recommendedName>
        <fullName evidence="3">methylcrotonoyl-CoA carboxylase</fullName>
        <ecNumber evidence="3">6.4.1.4</ecNumber>
    </recommendedName>
    <alternativeName>
        <fullName evidence="5">3-methylcrotonyl-CoA carboxylase 2</fullName>
    </alternativeName>
    <alternativeName>
        <fullName evidence="4">3-methylcrotonyl-CoA:carbon dioxide ligase subunit beta</fullName>
    </alternativeName>
</protein>
<evidence type="ECO:0000313" key="9">
    <source>
        <dbReference type="EMBL" id="KAK7060375.1"/>
    </source>
</evidence>
<evidence type="ECO:0000256" key="4">
    <source>
        <dbReference type="ARBA" id="ARBA00031237"/>
    </source>
</evidence>
<dbReference type="GO" id="GO:1905202">
    <property type="term" value="C:methylcrotonoyl-CoA carboxylase complex"/>
    <property type="evidence" value="ECO:0007669"/>
    <property type="project" value="TreeGrafter"/>
</dbReference>
<accession>A0AAW0EAU6</accession>
<evidence type="ECO:0000256" key="1">
    <source>
        <dbReference type="ARBA" id="ARBA00006102"/>
    </source>
</evidence>
<comment type="caution">
    <text evidence="9">The sequence shown here is derived from an EMBL/GenBank/DDBJ whole genome shotgun (WGS) entry which is preliminary data.</text>
</comment>
<dbReference type="InterPro" id="IPR011762">
    <property type="entry name" value="COA_CT_N"/>
</dbReference>
<keyword evidence="10" id="KW-1185">Reference proteome</keyword>
<dbReference type="GO" id="GO:0004485">
    <property type="term" value="F:methylcrotonoyl-CoA carboxylase activity"/>
    <property type="evidence" value="ECO:0007669"/>
    <property type="project" value="UniProtKB-EC"/>
</dbReference>
<sequence>MHIVESGGAALPHQANVFPDKEHFGRIFYNMAQMSALGIPQISSVHGISVAGGAYVPAMADENVIVRNQGRIFLAGPPLVKAATGEEVDDETLGGGQMHSSESGVTDHLARDDEHAIAIVRSIVGDLGKAGWMESLPEIPSEPPLYAAEELHGIVGTDVRQGFDMRDVIARIVDGSRFREFKKEYGPTIVTGFANIHGYPVGVIANNGILFSPSALKATHFIELCSQRQIPLLFLVNVTGYMVGSKAEKGGIAKDGAKMVRAVATADVPKLTVIVGGSFGAGNYGMAGRAYSPRFLWMWPNAKVSVMGSGQLSQVMASVSKDPAQHASLKSEIEHQSTAVYSTARLWDDGIIKPTDTRDVVGLGLALAARRRPWQSGGLGGKSPATWDGDAKGWGVFRM</sequence>
<dbReference type="PROSITE" id="PS50989">
    <property type="entry name" value="COA_CT_CTER"/>
    <property type="match status" value="1"/>
</dbReference>
<dbReference type="InterPro" id="IPR045190">
    <property type="entry name" value="MCCB/AccD1-like"/>
</dbReference>
<dbReference type="Proteomes" id="UP001383192">
    <property type="component" value="Unassembled WGS sequence"/>
</dbReference>
<name>A0AAW0EAU6_9AGAR</name>
<reference evidence="9 10" key="1">
    <citation type="submission" date="2024-01" db="EMBL/GenBank/DDBJ databases">
        <title>A draft genome for a cacao thread blight-causing isolate of Paramarasmius palmivorus.</title>
        <authorList>
            <person name="Baruah I.K."/>
            <person name="Bukari Y."/>
            <person name="Amoako-Attah I."/>
            <person name="Meinhardt L.W."/>
            <person name="Bailey B.A."/>
            <person name="Cohen S.P."/>
        </authorList>
    </citation>
    <scope>NUCLEOTIDE SEQUENCE [LARGE SCALE GENOMIC DNA]</scope>
    <source>
        <strain evidence="9 10">GH-12</strain>
    </source>
</reference>
<gene>
    <name evidence="9" type="primary">MCCC2</name>
    <name evidence="9" type="ORF">VNI00_001140</name>
</gene>
<dbReference type="EC" id="6.4.1.4" evidence="3"/>
<feature type="domain" description="CoA carboxyltransferase N-terminal" evidence="7">
    <location>
        <begin position="1"/>
        <end position="139"/>
    </location>
</feature>
<evidence type="ECO:0000256" key="5">
    <source>
        <dbReference type="ARBA" id="ARBA00031404"/>
    </source>
</evidence>
<dbReference type="FunFam" id="3.90.226.10:FF:000004">
    <property type="entry name" value="Methylcrotonoyl-CoA carboxylase beta chain"/>
    <property type="match status" value="1"/>
</dbReference>
<dbReference type="Gene3D" id="3.90.226.10">
    <property type="entry name" value="2-enoyl-CoA Hydratase, Chain A, domain 1"/>
    <property type="match status" value="2"/>
</dbReference>
<dbReference type="GO" id="GO:0006552">
    <property type="term" value="P:L-leucine catabolic process"/>
    <property type="evidence" value="ECO:0007669"/>
    <property type="project" value="TreeGrafter"/>
</dbReference>
<evidence type="ECO:0000256" key="3">
    <source>
        <dbReference type="ARBA" id="ARBA00026116"/>
    </source>
</evidence>
<evidence type="ECO:0000313" key="10">
    <source>
        <dbReference type="Proteomes" id="UP001383192"/>
    </source>
</evidence>
<evidence type="ECO:0000256" key="6">
    <source>
        <dbReference type="ARBA" id="ARBA00052347"/>
    </source>
</evidence>
<dbReference type="AlphaFoldDB" id="A0AAW0EAU6"/>
<dbReference type="PROSITE" id="PS50980">
    <property type="entry name" value="COA_CT_NTER"/>
    <property type="match status" value="1"/>
</dbReference>
<comment type="catalytic activity">
    <reaction evidence="6">
        <text>3-methylbut-2-enoyl-CoA + hydrogencarbonate + ATP = 3-methyl-(2E)-glutaconyl-CoA + ADP + phosphate + H(+)</text>
        <dbReference type="Rhea" id="RHEA:13589"/>
        <dbReference type="ChEBI" id="CHEBI:15378"/>
        <dbReference type="ChEBI" id="CHEBI:17544"/>
        <dbReference type="ChEBI" id="CHEBI:30616"/>
        <dbReference type="ChEBI" id="CHEBI:43474"/>
        <dbReference type="ChEBI" id="CHEBI:57344"/>
        <dbReference type="ChEBI" id="CHEBI:57346"/>
        <dbReference type="ChEBI" id="CHEBI:456216"/>
        <dbReference type="EC" id="6.4.1.4"/>
    </reaction>
</comment>
<keyword evidence="9" id="KW-0436">Ligase</keyword>